<proteinExistence type="predicted"/>
<protein>
    <submittedName>
        <fullName evidence="2">Uncharacterized protein</fullName>
    </submittedName>
</protein>
<dbReference type="Proteomes" id="UP001054889">
    <property type="component" value="Unassembled WGS sequence"/>
</dbReference>
<reference evidence="2" key="1">
    <citation type="journal article" date="2018" name="DNA Res.">
        <title>Multiple hybrid de novo genome assembly of finger millet, an orphan allotetraploid crop.</title>
        <authorList>
            <person name="Hatakeyama M."/>
            <person name="Aluri S."/>
            <person name="Balachadran M.T."/>
            <person name="Sivarajan S.R."/>
            <person name="Patrignani A."/>
            <person name="Gruter S."/>
            <person name="Poveda L."/>
            <person name="Shimizu-Inatsugi R."/>
            <person name="Baeten J."/>
            <person name="Francoijs K.J."/>
            <person name="Nataraja K.N."/>
            <person name="Reddy Y.A.N."/>
            <person name="Phadnis S."/>
            <person name="Ravikumar R.L."/>
            <person name="Schlapbach R."/>
            <person name="Sreeman S.M."/>
            <person name="Shimizu K.K."/>
        </authorList>
    </citation>
    <scope>NUCLEOTIDE SEQUENCE</scope>
</reference>
<feature type="region of interest" description="Disordered" evidence="1">
    <location>
        <begin position="1"/>
        <end position="22"/>
    </location>
</feature>
<reference evidence="2" key="2">
    <citation type="submission" date="2021-12" db="EMBL/GenBank/DDBJ databases">
        <title>Resequencing data analysis of finger millet.</title>
        <authorList>
            <person name="Hatakeyama M."/>
            <person name="Aluri S."/>
            <person name="Balachadran M.T."/>
            <person name="Sivarajan S.R."/>
            <person name="Poveda L."/>
            <person name="Shimizu-Inatsugi R."/>
            <person name="Schlapbach R."/>
            <person name="Sreeman S.M."/>
            <person name="Shimizu K.K."/>
        </authorList>
    </citation>
    <scope>NUCLEOTIDE SEQUENCE</scope>
</reference>
<comment type="caution">
    <text evidence="2">The sequence shown here is derived from an EMBL/GenBank/DDBJ whole genome shotgun (WGS) entry which is preliminary data.</text>
</comment>
<keyword evidence="3" id="KW-1185">Reference proteome</keyword>
<gene>
    <name evidence="2" type="primary">gb03975</name>
    <name evidence="2" type="ORF">PR202_gb03975</name>
</gene>
<dbReference type="Gene3D" id="1.20.1250.20">
    <property type="entry name" value="MFS general substrate transporter like domains"/>
    <property type="match status" value="1"/>
</dbReference>
<dbReference type="EMBL" id="BQKI01000073">
    <property type="protein sequence ID" value="GJN16946.1"/>
    <property type="molecule type" value="Genomic_DNA"/>
</dbReference>
<accession>A0AAV5E3A8</accession>
<sequence length="78" mass="8287">MAAELEGDQVKQSNCSSEPAVVGKRKPLGWKAMPFILANETFEKVASFGVAANLTTFLNKSAIVRDGDINDDGSAKNS</sequence>
<evidence type="ECO:0000313" key="3">
    <source>
        <dbReference type="Proteomes" id="UP001054889"/>
    </source>
</evidence>
<evidence type="ECO:0000256" key="1">
    <source>
        <dbReference type="SAM" id="MobiDB-lite"/>
    </source>
</evidence>
<dbReference type="InterPro" id="IPR036259">
    <property type="entry name" value="MFS_trans_sf"/>
</dbReference>
<organism evidence="2 3">
    <name type="scientific">Eleusine coracana subsp. coracana</name>
    <dbReference type="NCBI Taxonomy" id="191504"/>
    <lineage>
        <taxon>Eukaryota</taxon>
        <taxon>Viridiplantae</taxon>
        <taxon>Streptophyta</taxon>
        <taxon>Embryophyta</taxon>
        <taxon>Tracheophyta</taxon>
        <taxon>Spermatophyta</taxon>
        <taxon>Magnoliopsida</taxon>
        <taxon>Liliopsida</taxon>
        <taxon>Poales</taxon>
        <taxon>Poaceae</taxon>
        <taxon>PACMAD clade</taxon>
        <taxon>Chloridoideae</taxon>
        <taxon>Cynodonteae</taxon>
        <taxon>Eleusininae</taxon>
        <taxon>Eleusine</taxon>
    </lineage>
</organism>
<evidence type="ECO:0000313" key="2">
    <source>
        <dbReference type="EMBL" id="GJN16946.1"/>
    </source>
</evidence>
<dbReference type="AlphaFoldDB" id="A0AAV5E3A8"/>
<name>A0AAV5E3A8_ELECO</name>